<protein>
    <submittedName>
        <fullName evidence="1">Uncharacterized protein</fullName>
    </submittedName>
</protein>
<accession>A0ACC4E1H2</accession>
<gene>
    <name evidence="1" type="ORF">ACCO45_003999</name>
</gene>
<evidence type="ECO:0000313" key="2">
    <source>
        <dbReference type="Proteomes" id="UP001638806"/>
    </source>
</evidence>
<reference evidence="1" key="1">
    <citation type="submission" date="2024-12" db="EMBL/GenBank/DDBJ databases">
        <title>Comparative genomics and development of molecular markers within Purpureocillium lilacinum and among Purpureocillium species.</title>
        <authorList>
            <person name="Yeh Z.-Y."/>
            <person name="Ni N.-T."/>
            <person name="Lo P.-H."/>
            <person name="Mushyakhwo K."/>
            <person name="Lin C.-F."/>
            <person name="Nai Y.-S."/>
        </authorList>
    </citation>
    <scope>NUCLEOTIDE SEQUENCE</scope>
    <source>
        <strain evidence="1">NCHU-NPUST-175</strain>
    </source>
</reference>
<dbReference type="Proteomes" id="UP001638806">
    <property type="component" value="Unassembled WGS sequence"/>
</dbReference>
<dbReference type="EMBL" id="JBGNUJ010000003">
    <property type="protein sequence ID" value="KAL3962476.1"/>
    <property type="molecule type" value="Genomic_DNA"/>
</dbReference>
<name>A0ACC4E1H2_PURLI</name>
<evidence type="ECO:0000313" key="1">
    <source>
        <dbReference type="EMBL" id="KAL3962476.1"/>
    </source>
</evidence>
<organism evidence="1 2">
    <name type="scientific">Purpureocillium lilacinum</name>
    <name type="common">Paecilomyces lilacinus</name>
    <dbReference type="NCBI Taxonomy" id="33203"/>
    <lineage>
        <taxon>Eukaryota</taxon>
        <taxon>Fungi</taxon>
        <taxon>Dikarya</taxon>
        <taxon>Ascomycota</taxon>
        <taxon>Pezizomycotina</taxon>
        <taxon>Sordariomycetes</taxon>
        <taxon>Hypocreomycetidae</taxon>
        <taxon>Hypocreales</taxon>
        <taxon>Ophiocordycipitaceae</taxon>
        <taxon>Purpureocillium</taxon>
    </lineage>
</organism>
<sequence>MDDEQYMIQGMHVHRHWGLARLSCVSNVNHRAPRPPPLLAPRVTDCPWLNATYAESTAACRTNDALSSSHLVVHCLSSVVAVVVVRAFWTSSVLPPLRSMDPLGAQHGDPRRDFCGGGAQAAVFFVAADGTTAVIRRSGRRSPLSRYFLVAACPSPLARESFGIAVQGRRLEARRARGRLSDRSFGSKARGIGPLLAADAGAPVPPLFAVRHSPPEHKTRVPVLPSDEAKRLRVYGLQSV</sequence>
<keyword evidence="2" id="KW-1185">Reference proteome</keyword>
<comment type="caution">
    <text evidence="1">The sequence shown here is derived from an EMBL/GenBank/DDBJ whole genome shotgun (WGS) entry which is preliminary data.</text>
</comment>
<proteinExistence type="predicted"/>